<reference evidence="19" key="1">
    <citation type="journal article" date="2019" name="Int. J. Syst. Evol. Microbiol.">
        <title>The Global Catalogue of Microorganisms (GCM) 10K type strain sequencing project: providing services to taxonomists for standard genome sequencing and annotation.</title>
        <authorList>
            <consortium name="The Broad Institute Genomics Platform"/>
            <consortium name="The Broad Institute Genome Sequencing Center for Infectious Disease"/>
            <person name="Wu L."/>
            <person name="Ma J."/>
        </authorList>
    </citation>
    <scope>NUCLEOTIDE SEQUENCE [LARGE SCALE GENOMIC DNA]</scope>
    <source>
        <strain evidence="19">CGMCC 1.18575</strain>
    </source>
</reference>
<evidence type="ECO:0000256" key="8">
    <source>
        <dbReference type="ARBA" id="ARBA00022741"/>
    </source>
</evidence>
<sequence>MFLHRWIIRHLSTKLVLMILLLLVLSITLVSSLYYQLSARMMSEYVRDSTKQSVKQSADYLSVILTVGRDMGQQVFRDAGLQDVISEEEEAGAVSVDRKFDHKEKVNGLLNNLIDTSSFVQSVYLLKEQGSSWGSGLFNVSKVTRYTLKEHAWYVDIMNGRTNELWQPLHYDPFSGGGENNELVLSYIRPLRHLATGKAVGAIVINLDGNLILQAIERIRLGETGRFFIADPSGTIMIGSDPSEWGNPVSLPISRLAAGLADTGGGEFEFDLAGVQTYVVARQMDNGWTVIGSVPVKEVIGGIQRLQLRIGLYAVLLLVGASLIGIMFSRKITSPLKRLMRQMSELERSNFEALTEVRSQDEIGQLSRRFNQMVGQIKRLIEQVNEEETKKREAEIRALRHQINPHFLYNTLASIRWMVKYNRTDEAFKGISALVQLMEASMGKKGAFCSLVEEIELLEKFMIIQQYRYGEQIRMTIECDPSLLELSIPRMLLQPIVENAAFHGIAPKEEGGTIAVAIRREYRDNGDLLVITVQDDGVGMSAETKDCLFASPGERRGQSGIGLHYVKETMQLYYGSASGIEVDSEEGCGTCVRLEFAMKAGVKNAV</sequence>
<evidence type="ECO:0000256" key="2">
    <source>
        <dbReference type="ARBA" id="ARBA00004651"/>
    </source>
</evidence>
<dbReference type="Pfam" id="PF06580">
    <property type="entry name" value="His_kinase"/>
    <property type="match status" value="1"/>
</dbReference>
<dbReference type="CDD" id="cd06225">
    <property type="entry name" value="HAMP"/>
    <property type="match status" value="1"/>
</dbReference>
<keyword evidence="8" id="KW-0547">Nucleotide-binding</keyword>
<dbReference type="InterPro" id="IPR003594">
    <property type="entry name" value="HATPase_dom"/>
</dbReference>
<name>A0ABW0HLA9_9BACL</name>
<evidence type="ECO:0000256" key="3">
    <source>
        <dbReference type="ARBA" id="ARBA00012438"/>
    </source>
</evidence>
<keyword evidence="14" id="KW-0175">Coiled coil</keyword>
<dbReference type="PRINTS" id="PR00344">
    <property type="entry name" value="BCTRLSENSOR"/>
</dbReference>
<dbReference type="CDD" id="cd18773">
    <property type="entry name" value="PDC1_HK_sensor"/>
    <property type="match status" value="1"/>
</dbReference>
<evidence type="ECO:0000256" key="11">
    <source>
        <dbReference type="ARBA" id="ARBA00022989"/>
    </source>
</evidence>
<organism evidence="18 19">
    <name type="scientific">Cohnella soli</name>
    <dbReference type="NCBI Taxonomy" id="425005"/>
    <lineage>
        <taxon>Bacteria</taxon>
        <taxon>Bacillati</taxon>
        <taxon>Bacillota</taxon>
        <taxon>Bacilli</taxon>
        <taxon>Bacillales</taxon>
        <taxon>Paenibacillaceae</taxon>
        <taxon>Cohnella</taxon>
    </lineage>
</organism>
<comment type="catalytic activity">
    <reaction evidence="1">
        <text>ATP + protein L-histidine = ADP + protein N-phospho-L-histidine.</text>
        <dbReference type="EC" id="2.7.13.3"/>
    </reaction>
</comment>
<evidence type="ECO:0000256" key="9">
    <source>
        <dbReference type="ARBA" id="ARBA00022777"/>
    </source>
</evidence>
<evidence type="ECO:0000313" key="18">
    <source>
        <dbReference type="EMBL" id="MFC5401303.1"/>
    </source>
</evidence>
<dbReference type="InterPro" id="IPR010559">
    <property type="entry name" value="Sig_transdc_His_kin_internal"/>
</dbReference>
<dbReference type="Pfam" id="PF02743">
    <property type="entry name" value="dCache_1"/>
    <property type="match status" value="1"/>
</dbReference>
<dbReference type="GO" id="GO:0004673">
    <property type="term" value="F:protein histidine kinase activity"/>
    <property type="evidence" value="ECO:0007669"/>
    <property type="project" value="UniProtKB-EC"/>
</dbReference>
<dbReference type="InterPro" id="IPR036890">
    <property type="entry name" value="HATPase_C_sf"/>
</dbReference>
<evidence type="ECO:0000256" key="12">
    <source>
        <dbReference type="ARBA" id="ARBA00023012"/>
    </source>
</evidence>
<dbReference type="Proteomes" id="UP001596113">
    <property type="component" value="Unassembled WGS sequence"/>
</dbReference>
<evidence type="ECO:0000256" key="5">
    <source>
        <dbReference type="ARBA" id="ARBA00022553"/>
    </source>
</evidence>
<keyword evidence="10" id="KW-0067">ATP-binding</keyword>
<dbReference type="PANTHER" id="PTHR34220">
    <property type="entry name" value="SENSOR HISTIDINE KINASE YPDA"/>
    <property type="match status" value="1"/>
</dbReference>
<dbReference type="Pfam" id="PF00672">
    <property type="entry name" value="HAMP"/>
    <property type="match status" value="1"/>
</dbReference>
<protein>
    <recommendedName>
        <fullName evidence="3">histidine kinase</fullName>
        <ecNumber evidence="3">2.7.13.3</ecNumber>
    </recommendedName>
</protein>
<comment type="subcellular location">
    <subcellularLocation>
        <location evidence="2">Cell membrane</location>
        <topology evidence="2">Multi-pass membrane protein</topology>
    </subcellularLocation>
</comment>
<feature type="domain" description="Histidine kinase" evidence="16">
    <location>
        <begin position="471"/>
        <end position="600"/>
    </location>
</feature>
<evidence type="ECO:0000313" key="19">
    <source>
        <dbReference type="Proteomes" id="UP001596113"/>
    </source>
</evidence>
<evidence type="ECO:0000256" key="4">
    <source>
        <dbReference type="ARBA" id="ARBA00022475"/>
    </source>
</evidence>
<accession>A0ABW0HLA9</accession>
<feature type="transmembrane region" description="Helical" evidence="15">
    <location>
        <begin position="310"/>
        <end position="328"/>
    </location>
</feature>
<keyword evidence="7 15" id="KW-0812">Transmembrane</keyword>
<dbReference type="Gene3D" id="3.30.450.20">
    <property type="entry name" value="PAS domain"/>
    <property type="match status" value="1"/>
</dbReference>
<dbReference type="CDD" id="cd12912">
    <property type="entry name" value="PDC2_MCP_like"/>
    <property type="match status" value="1"/>
</dbReference>
<dbReference type="SUPFAM" id="SSF158472">
    <property type="entry name" value="HAMP domain-like"/>
    <property type="match status" value="1"/>
</dbReference>
<evidence type="ECO:0000256" key="7">
    <source>
        <dbReference type="ARBA" id="ARBA00022692"/>
    </source>
</evidence>
<dbReference type="PROSITE" id="PS50109">
    <property type="entry name" value="HIS_KIN"/>
    <property type="match status" value="1"/>
</dbReference>
<dbReference type="Gene3D" id="3.30.565.10">
    <property type="entry name" value="Histidine kinase-like ATPase, C-terminal domain"/>
    <property type="match status" value="1"/>
</dbReference>
<keyword evidence="4" id="KW-1003">Cell membrane</keyword>
<keyword evidence="11 15" id="KW-1133">Transmembrane helix</keyword>
<comment type="caution">
    <text evidence="18">The sequence shown here is derived from an EMBL/GenBank/DDBJ whole genome shotgun (WGS) entry which is preliminary data.</text>
</comment>
<evidence type="ECO:0000256" key="14">
    <source>
        <dbReference type="SAM" id="Coils"/>
    </source>
</evidence>
<evidence type="ECO:0000259" key="17">
    <source>
        <dbReference type="PROSITE" id="PS50885"/>
    </source>
</evidence>
<keyword evidence="9 18" id="KW-0418">Kinase</keyword>
<dbReference type="SUPFAM" id="SSF55874">
    <property type="entry name" value="ATPase domain of HSP90 chaperone/DNA topoisomerase II/histidine kinase"/>
    <property type="match status" value="1"/>
</dbReference>
<dbReference type="EMBL" id="JBHSMI010000002">
    <property type="protein sequence ID" value="MFC5401303.1"/>
    <property type="molecule type" value="Genomic_DNA"/>
</dbReference>
<keyword evidence="5" id="KW-0597">Phosphoprotein</keyword>
<dbReference type="InterPro" id="IPR005467">
    <property type="entry name" value="His_kinase_dom"/>
</dbReference>
<feature type="coiled-coil region" evidence="14">
    <location>
        <begin position="336"/>
        <end position="397"/>
    </location>
</feature>
<evidence type="ECO:0000256" key="13">
    <source>
        <dbReference type="ARBA" id="ARBA00023136"/>
    </source>
</evidence>
<gene>
    <name evidence="18" type="ORF">ACFPOF_01000</name>
</gene>
<dbReference type="InterPro" id="IPR050640">
    <property type="entry name" value="Bact_2-comp_sensor_kinase"/>
</dbReference>
<feature type="domain" description="HAMP" evidence="17">
    <location>
        <begin position="330"/>
        <end position="382"/>
    </location>
</feature>
<keyword evidence="12" id="KW-0902">Two-component regulatory system</keyword>
<dbReference type="InterPro" id="IPR033479">
    <property type="entry name" value="dCache_1"/>
</dbReference>
<dbReference type="Gene3D" id="6.10.340.10">
    <property type="match status" value="1"/>
</dbReference>
<keyword evidence="13 15" id="KW-0472">Membrane</keyword>
<evidence type="ECO:0000256" key="1">
    <source>
        <dbReference type="ARBA" id="ARBA00000085"/>
    </source>
</evidence>
<evidence type="ECO:0000256" key="6">
    <source>
        <dbReference type="ARBA" id="ARBA00022679"/>
    </source>
</evidence>
<dbReference type="PROSITE" id="PS50885">
    <property type="entry name" value="HAMP"/>
    <property type="match status" value="1"/>
</dbReference>
<evidence type="ECO:0000256" key="15">
    <source>
        <dbReference type="SAM" id="Phobius"/>
    </source>
</evidence>
<dbReference type="RefSeq" id="WP_378128730.1">
    <property type="nucleotide sequence ID" value="NZ_JBHSMI010000002.1"/>
</dbReference>
<keyword evidence="19" id="KW-1185">Reference proteome</keyword>
<dbReference type="Pfam" id="PF02518">
    <property type="entry name" value="HATPase_c"/>
    <property type="match status" value="1"/>
</dbReference>
<dbReference type="SMART" id="SM00387">
    <property type="entry name" value="HATPase_c"/>
    <property type="match status" value="1"/>
</dbReference>
<dbReference type="InterPro" id="IPR004358">
    <property type="entry name" value="Sig_transdc_His_kin-like_C"/>
</dbReference>
<dbReference type="SMART" id="SM00304">
    <property type="entry name" value="HAMP"/>
    <property type="match status" value="1"/>
</dbReference>
<dbReference type="InterPro" id="IPR003660">
    <property type="entry name" value="HAMP_dom"/>
</dbReference>
<keyword evidence="6 18" id="KW-0808">Transferase</keyword>
<dbReference type="EC" id="2.7.13.3" evidence="3"/>
<evidence type="ECO:0000256" key="10">
    <source>
        <dbReference type="ARBA" id="ARBA00022840"/>
    </source>
</evidence>
<dbReference type="PANTHER" id="PTHR34220:SF7">
    <property type="entry name" value="SENSOR HISTIDINE KINASE YPDA"/>
    <property type="match status" value="1"/>
</dbReference>
<proteinExistence type="predicted"/>
<evidence type="ECO:0000259" key="16">
    <source>
        <dbReference type="PROSITE" id="PS50109"/>
    </source>
</evidence>